<feature type="compositionally biased region" description="Polar residues" evidence="16">
    <location>
        <begin position="20"/>
        <end position="30"/>
    </location>
</feature>
<reference evidence="20" key="1">
    <citation type="submission" date="2020-06" db="EMBL/GenBank/DDBJ databases">
        <authorList>
            <consortium name="Wellcome Sanger Institute Data Sharing"/>
        </authorList>
    </citation>
    <scope>NUCLEOTIDE SEQUENCE [LARGE SCALE GENOMIC DNA]</scope>
</reference>
<evidence type="ECO:0000256" key="15">
    <source>
        <dbReference type="ARBA" id="ARBA00047825"/>
    </source>
</evidence>
<dbReference type="OrthoDB" id="2020542at2759"/>
<feature type="domain" description="SLC12A transporter C-terminal" evidence="19">
    <location>
        <begin position="1088"/>
        <end position="1166"/>
    </location>
</feature>
<dbReference type="GO" id="GO:0055075">
    <property type="term" value="P:potassium ion homeostasis"/>
    <property type="evidence" value="ECO:0007669"/>
    <property type="project" value="TreeGrafter"/>
</dbReference>
<keyword evidence="12" id="KW-0325">Glycoprotein</keyword>
<evidence type="ECO:0000256" key="13">
    <source>
        <dbReference type="ARBA" id="ARBA00023214"/>
    </source>
</evidence>
<dbReference type="GO" id="GO:0055064">
    <property type="term" value="P:chloride ion homeostasis"/>
    <property type="evidence" value="ECO:0007669"/>
    <property type="project" value="TreeGrafter"/>
</dbReference>
<keyword evidence="21" id="KW-1185">Reference proteome</keyword>
<evidence type="ECO:0008006" key="22">
    <source>
        <dbReference type="Google" id="ProtNLM"/>
    </source>
</evidence>
<evidence type="ECO:0000256" key="5">
    <source>
        <dbReference type="ARBA" id="ARBA00022553"/>
    </source>
</evidence>
<evidence type="ECO:0000256" key="10">
    <source>
        <dbReference type="ARBA" id="ARBA00023065"/>
    </source>
</evidence>
<evidence type="ECO:0000256" key="16">
    <source>
        <dbReference type="SAM" id="MobiDB-lite"/>
    </source>
</evidence>
<name>A0A8C5G4C6_GOUWI</name>
<dbReference type="GO" id="GO:0015379">
    <property type="term" value="F:potassium:chloride symporter activity"/>
    <property type="evidence" value="ECO:0007669"/>
    <property type="project" value="InterPro"/>
</dbReference>
<keyword evidence="11 17" id="KW-0472">Membrane</keyword>
<evidence type="ECO:0000256" key="14">
    <source>
        <dbReference type="ARBA" id="ARBA00046331"/>
    </source>
</evidence>
<feature type="transmembrane region" description="Helical" evidence="17">
    <location>
        <begin position="149"/>
        <end position="169"/>
    </location>
</feature>
<evidence type="ECO:0000313" key="20">
    <source>
        <dbReference type="Ensembl" id="ENSGWIP00000013339.1"/>
    </source>
</evidence>
<feature type="transmembrane region" description="Helical" evidence="17">
    <location>
        <begin position="614"/>
        <end position="632"/>
    </location>
</feature>
<feature type="transmembrane region" description="Helical" evidence="17">
    <location>
        <begin position="181"/>
        <end position="206"/>
    </location>
</feature>
<evidence type="ECO:0000256" key="12">
    <source>
        <dbReference type="ARBA" id="ARBA00023180"/>
    </source>
</evidence>
<feature type="region of interest" description="Disordered" evidence="16">
    <location>
        <begin position="1"/>
        <end position="76"/>
    </location>
</feature>
<keyword evidence="3" id="KW-1003">Cell membrane</keyword>
<feature type="domain" description="Amino acid permease/ SLC12A" evidence="18">
    <location>
        <begin position="475"/>
        <end position="753"/>
    </location>
</feature>
<dbReference type="CTD" id="9990"/>
<keyword evidence="9 17" id="KW-1133">Transmembrane helix</keyword>
<feature type="domain" description="SLC12A transporter C-terminal" evidence="19">
    <location>
        <begin position="767"/>
        <end position="884"/>
    </location>
</feature>
<dbReference type="InterPro" id="IPR004842">
    <property type="entry name" value="SLC12A_fam"/>
</dbReference>
<dbReference type="InterPro" id="IPR000076">
    <property type="entry name" value="KCL_cotranspt"/>
</dbReference>
<dbReference type="PRINTS" id="PR01081">
    <property type="entry name" value="KCLTRNSPORT"/>
</dbReference>
<keyword evidence="10" id="KW-0406">Ion transport</keyword>
<dbReference type="GeneID" id="114480503"/>
<organism evidence="20 21">
    <name type="scientific">Gouania willdenowi</name>
    <name type="common">Blunt-snouted clingfish</name>
    <name type="synonym">Lepadogaster willdenowi</name>
    <dbReference type="NCBI Taxonomy" id="441366"/>
    <lineage>
        <taxon>Eukaryota</taxon>
        <taxon>Metazoa</taxon>
        <taxon>Chordata</taxon>
        <taxon>Craniata</taxon>
        <taxon>Vertebrata</taxon>
        <taxon>Euteleostomi</taxon>
        <taxon>Actinopterygii</taxon>
        <taxon>Neopterygii</taxon>
        <taxon>Teleostei</taxon>
        <taxon>Neoteleostei</taxon>
        <taxon>Acanthomorphata</taxon>
        <taxon>Ovalentaria</taxon>
        <taxon>Blenniimorphae</taxon>
        <taxon>Blenniiformes</taxon>
        <taxon>Gobiesocoidei</taxon>
        <taxon>Gobiesocidae</taxon>
        <taxon>Gobiesocinae</taxon>
        <taxon>Gouania</taxon>
    </lineage>
</organism>
<dbReference type="GO" id="GO:1990573">
    <property type="term" value="P:potassium ion import across plasma membrane"/>
    <property type="evidence" value="ECO:0007669"/>
    <property type="project" value="TreeGrafter"/>
</dbReference>
<evidence type="ECO:0000313" key="21">
    <source>
        <dbReference type="Proteomes" id="UP000694680"/>
    </source>
</evidence>
<dbReference type="FunFam" id="1.20.1740.10:FF:000049">
    <property type="entry name" value="Solute carrier family 12 (potassium/chloride transporter), member 4"/>
    <property type="match status" value="1"/>
</dbReference>
<feature type="compositionally biased region" description="Polar residues" evidence="16">
    <location>
        <begin position="1"/>
        <end position="10"/>
    </location>
</feature>
<evidence type="ECO:0000256" key="3">
    <source>
        <dbReference type="ARBA" id="ARBA00022475"/>
    </source>
</evidence>
<comment type="catalytic activity">
    <reaction evidence="15">
        <text>K(+)(in) + chloride(in) = K(+)(out) + chloride(out)</text>
        <dbReference type="Rhea" id="RHEA:72427"/>
        <dbReference type="ChEBI" id="CHEBI:17996"/>
        <dbReference type="ChEBI" id="CHEBI:29103"/>
    </reaction>
</comment>
<keyword evidence="2" id="KW-0813">Transport</keyword>
<dbReference type="PANTHER" id="PTHR11827:SF66">
    <property type="entry name" value="SOLUTE CARRIER FAMILY 12 MEMBER 6"/>
    <property type="match status" value="1"/>
</dbReference>
<feature type="domain" description="Amino acid permease/ SLC12A" evidence="18">
    <location>
        <begin position="154"/>
        <end position="327"/>
    </location>
</feature>
<keyword evidence="7" id="KW-0769">Symport</keyword>
<evidence type="ECO:0000259" key="18">
    <source>
        <dbReference type="Pfam" id="PF00324"/>
    </source>
</evidence>
<evidence type="ECO:0000256" key="8">
    <source>
        <dbReference type="ARBA" id="ARBA00022958"/>
    </source>
</evidence>
<reference evidence="20" key="2">
    <citation type="submission" date="2025-08" db="UniProtKB">
        <authorList>
            <consortium name="Ensembl"/>
        </authorList>
    </citation>
    <scope>IDENTIFICATION</scope>
</reference>
<dbReference type="Proteomes" id="UP000694680">
    <property type="component" value="Chromosome 18"/>
</dbReference>
<dbReference type="GO" id="GO:0006884">
    <property type="term" value="P:cell volume homeostasis"/>
    <property type="evidence" value="ECO:0007669"/>
    <property type="project" value="TreeGrafter"/>
</dbReference>
<dbReference type="AlphaFoldDB" id="A0A8C5G4C6"/>
<dbReference type="FunFam" id="1.20.1740.10:FF:000040">
    <property type="entry name" value="Solute carrier family 12 member 6"/>
    <property type="match status" value="1"/>
</dbReference>
<feature type="transmembrane region" description="Helical" evidence="17">
    <location>
        <begin position="514"/>
        <end position="540"/>
    </location>
</feature>
<feature type="compositionally biased region" description="Low complexity" evidence="16">
    <location>
        <begin position="1040"/>
        <end position="1052"/>
    </location>
</feature>
<keyword evidence="6 17" id="KW-0812">Transmembrane</keyword>
<keyword evidence="8" id="KW-0630">Potassium</keyword>
<feature type="domain" description="SLC12A transporter C-terminal" evidence="19">
    <location>
        <begin position="900"/>
        <end position="1006"/>
    </location>
</feature>
<dbReference type="InterPro" id="IPR018491">
    <property type="entry name" value="SLC12_C"/>
</dbReference>
<dbReference type="Gene3D" id="1.20.1740.10">
    <property type="entry name" value="Amino acid/polyamine transporter I"/>
    <property type="match status" value="2"/>
</dbReference>
<sequence length="1166" mass="128121">MASVRFTVTPTKAEDLPGLSDTSPDLSTRSGARVRFGSRESINRSEPFSEGGATAGGGADTPEPSITDQGDGNSKIPSVYINSTHGVDDDDFYDRNLALFEEEMDTRPKVSSLLNRLANYTNLTQGAKEHEEAESIGEKKKARKSPQMGTFMGVYLPCLQNIFGVILFLRLTWVVGTAGVLQALCIVFLCCCCTLLTAISMSAIATNGVVPAGGSYFMISRSLGPEFGGAVGLCFYLGTTFAGAMYILGAIEILLMYIAPKAAIFVGEGAAMLNNMRVYGTICLLLMSLLVFVGVKYVNKLASIFLACVIISIISIYIGALVSAFKESHFPVCMLGNRTINGHDVSDSQCRKTVLQQIEDAEGSLDTNITIVFENSTVIPTMVPSPSPVVVERTSELWKLFCQSQDLNATCDDYFASNNFTEIQGIPGLASGVISENLWSCYLSKGDVVEKPSISSSPVPPLPSTQQPYVFADITTSFTLLVGIFFPSVTGIMAGSNRSGDLKDAQRSIPIGTILAIVTTSIVYLSSVVLFGACIDGVVLRDKFGDSVKGNLVVGTLAWPSPWVIVIGSFFSTCGAGLQSLTGAPRLLQAIAKDNIIPFLRVFGHGKANGEPTWALLLTALIAELGILIASLDLVAPILTMFFLMCYLFVNLACALQTLLRTPNWRPRFSYYHWSLSFLGMVICLALMFISSWYYAIVAMVIAGMIYKYIEYHGAEKEWGDGIRGLSLSAARFALLRLEEGPPHTKNWRPQLLVLLKLDEDAHVKSPRLLTFASQLKAGKGLTIVGTVVSGNFLQSYGEALAAEQTLKHLMDKERVKGFCQCIVAQKPREGISHMIQSSGLGGMTPNTVVMGWPHAWRQSEDPQAWKTFINTVRVTTAAHLALLVPKNISLFPSNSEPCTEGFIDVWWIVHDGGMLMLLPFLLRQHKVWRKCMMRIFTVAQMEDNSIQMKKDLATFLYHLRIEADVEVVEMHNSDISAYTYERTLMMEQRSQMLRQMRLSKSDREREAQLVKDRNSMLRLTSIGSDDDDDTDGSERERVASAGVSNASNVSNAEHHRRVQMTWTKEKTAQYRAAHSGCSTPEGFRDMLSMRPDHSNVRRMHTAVKLNEVIVNKSHEARLVLLNMPGPPKNPEGDENYMEFLEVLTEGLERVLLVRGGGSEVITIYS</sequence>
<evidence type="ECO:0000256" key="4">
    <source>
        <dbReference type="ARBA" id="ARBA00022538"/>
    </source>
</evidence>
<keyword evidence="4" id="KW-0633">Potassium transport</keyword>
<evidence type="ECO:0000256" key="7">
    <source>
        <dbReference type="ARBA" id="ARBA00022847"/>
    </source>
</evidence>
<dbReference type="Ensembl" id="ENSGWIT00000014806.1">
    <property type="protein sequence ID" value="ENSGWIP00000013339.1"/>
    <property type="gene ID" value="ENSGWIG00000006274.1"/>
</dbReference>
<dbReference type="GO" id="GO:0007268">
    <property type="term" value="P:chemical synaptic transmission"/>
    <property type="evidence" value="ECO:0007669"/>
    <property type="project" value="TreeGrafter"/>
</dbReference>
<evidence type="ECO:0000256" key="6">
    <source>
        <dbReference type="ARBA" id="ARBA00022692"/>
    </source>
</evidence>
<dbReference type="GO" id="GO:0005886">
    <property type="term" value="C:plasma membrane"/>
    <property type="evidence" value="ECO:0007669"/>
    <property type="project" value="UniProtKB-SubCell"/>
</dbReference>
<feature type="transmembrane region" description="Helical" evidence="17">
    <location>
        <begin position="671"/>
        <end position="688"/>
    </location>
</feature>
<keyword evidence="13" id="KW-0868">Chloride</keyword>
<protein>
    <recommendedName>
        <fullName evidence="22">Solute carrier family 12 member 6</fullName>
    </recommendedName>
</protein>
<comment type="subcellular location">
    <subcellularLocation>
        <location evidence="1">Cell membrane</location>
        <topology evidence="1">Multi-pass membrane protein</topology>
    </subcellularLocation>
</comment>
<evidence type="ECO:0000256" key="17">
    <source>
        <dbReference type="SAM" id="Phobius"/>
    </source>
</evidence>
<keyword evidence="5" id="KW-0597">Phosphoprotein</keyword>
<feature type="transmembrane region" description="Helical" evidence="17">
    <location>
        <begin position="227"/>
        <end position="258"/>
    </location>
</feature>
<comment type="similarity">
    <text evidence="14">Belongs to the SLC12A transporter family. K/Cl co-transporter subfamily.</text>
</comment>
<feature type="transmembrane region" description="Helical" evidence="17">
    <location>
        <begin position="638"/>
        <end position="659"/>
    </location>
</feature>
<accession>A0A8C5G4C6</accession>
<feature type="transmembrane region" description="Helical" evidence="17">
    <location>
        <begin position="304"/>
        <end position="325"/>
    </location>
</feature>
<feature type="transmembrane region" description="Helical" evidence="17">
    <location>
        <begin position="469"/>
        <end position="493"/>
    </location>
</feature>
<dbReference type="InterPro" id="IPR004841">
    <property type="entry name" value="AA-permease/SLC12A_dom"/>
</dbReference>
<reference evidence="20" key="3">
    <citation type="submission" date="2025-09" db="UniProtKB">
        <authorList>
            <consortium name="Ensembl"/>
        </authorList>
    </citation>
    <scope>IDENTIFICATION</scope>
</reference>
<gene>
    <name evidence="20" type="primary">slc12a6</name>
</gene>
<dbReference type="Pfam" id="PF00324">
    <property type="entry name" value="AA_permease"/>
    <property type="match status" value="2"/>
</dbReference>
<dbReference type="Pfam" id="PF03522">
    <property type="entry name" value="SLC12"/>
    <property type="match status" value="3"/>
</dbReference>
<evidence type="ECO:0000256" key="9">
    <source>
        <dbReference type="ARBA" id="ARBA00022989"/>
    </source>
</evidence>
<dbReference type="NCBIfam" id="TIGR00930">
    <property type="entry name" value="2a30"/>
    <property type="match status" value="1"/>
</dbReference>
<dbReference type="RefSeq" id="XP_028330510.1">
    <property type="nucleotide sequence ID" value="XM_028474709.1"/>
</dbReference>
<feature type="transmembrane region" description="Helical" evidence="17">
    <location>
        <begin position="278"/>
        <end position="297"/>
    </location>
</feature>
<evidence type="ECO:0000256" key="2">
    <source>
        <dbReference type="ARBA" id="ARBA00022448"/>
    </source>
</evidence>
<feature type="region of interest" description="Disordered" evidence="16">
    <location>
        <begin position="1019"/>
        <end position="1058"/>
    </location>
</feature>
<proteinExistence type="inferred from homology"/>
<dbReference type="PANTHER" id="PTHR11827">
    <property type="entry name" value="SOLUTE CARRIER FAMILY 12, CATION COTRANSPORTERS"/>
    <property type="match status" value="1"/>
</dbReference>
<evidence type="ECO:0000259" key="19">
    <source>
        <dbReference type="Pfam" id="PF03522"/>
    </source>
</evidence>
<evidence type="ECO:0000256" key="1">
    <source>
        <dbReference type="ARBA" id="ARBA00004651"/>
    </source>
</evidence>
<feature type="compositionally biased region" description="Polar residues" evidence="16">
    <location>
        <begin position="64"/>
        <end position="76"/>
    </location>
</feature>
<dbReference type="GO" id="GO:0045202">
    <property type="term" value="C:synapse"/>
    <property type="evidence" value="ECO:0007669"/>
    <property type="project" value="GOC"/>
</dbReference>
<evidence type="ECO:0000256" key="11">
    <source>
        <dbReference type="ARBA" id="ARBA00023136"/>
    </source>
</evidence>